<dbReference type="Pfam" id="PF02844">
    <property type="entry name" value="GARS_N"/>
    <property type="match status" value="1"/>
</dbReference>
<evidence type="ECO:0000256" key="5">
    <source>
        <dbReference type="ARBA" id="ARBA00022598"/>
    </source>
</evidence>
<comment type="similarity">
    <text evidence="10 13">Belongs to the GARS family.</text>
</comment>
<dbReference type="SUPFAM" id="SSF52440">
    <property type="entry name" value="PreATP-grasp domain"/>
    <property type="match status" value="1"/>
</dbReference>
<keyword evidence="9" id="KW-0464">Manganese</keyword>
<dbReference type="PANTHER" id="PTHR43472">
    <property type="entry name" value="PHOSPHORIBOSYLAMINE--GLYCINE LIGASE"/>
    <property type="match status" value="1"/>
</dbReference>
<accession>A0A7X6N2W1</accession>
<dbReference type="SMART" id="SM01210">
    <property type="entry name" value="GARS_C"/>
    <property type="match status" value="1"/>
</dbReference>
<dbReference type="HAMAP" id="MF_00138">
    <property type="entry name" value="GARS"/>
    <property type="match status" value="1"/>
</dbReference>
<protein>
    <recommendedName>
        <fullName evidence="4 13">Phosphoribosylamine--glycine ligase</fullName>
        <ecNumber evidence="4 13">6.3.4.13</ecNumber>
    </recommendedName>
    <alternativeName>
        <fullName evidence="13">GARS</fullName>
    </alternativeName>
    <alternativeName>
        <fullName evidence="11 13">Glycinamide ribonucleotide synthetase</fullName>
    </alternativeName>
    <alternativeName>
        <fullName evidence="12 13">Phosphoribosylglycinamide synthetase</fullName>
    </alternativeName>
</protein>
<keyword evidence="5 13" id="KW-0436">Ligase</keyword>
<organism evidence="16 17">
    <name type="scientific">Periweissella fabalis</name>
    <dbReference type="NCBI Taxonomy" id="1070421"/>
    <lineage>
        <taxon>Bacteria</taxon>
        <taxon>Bacillati</taxon>
        <taxon>Bacillota</taxon>
        <taxon>Bacilli</taxon>
        <taxon>Lactobacillales</taxon>
        <taxon>Lactobacillaceae</taxon>
        <taxon>Periweissella</taxon>
    </lineage>
</organism>
<comment type="catalytic activity">
    <reaction evidence="13">
        <text>5-phospho-beta-D-ribosylamine + glycine + ATP = N(1)-(5-phospho-beta-D-ribosyl)glycinamide + ADP + phosphate + H(+)</text>
        <dbReference type="Rhea" id="RHEA:17453"/>
        <dbReference type="ChEBI" id="CHEBI:15378"/>
        <dbReference type="ChEBI" id="CHEBI:30616"/>
        <dbReference type="ChEBI" id="CHEBI:43474"/>
        <dbReference type="ChEBI" id="CHEBI:57305"/>
        <dbReference type="ChEBI" id="CHEBI:58681"/>
        <dbReference type="ChEBI" id="CHEBI:143788"/>
        <dbReference type="ChEBI" id="CHEBI:456216"/>
        <dbReference type="EC" id="6.3.4.13"/>
    </reaction>
</comment>
<keyword evidence="6 14" id="KW-0547">Nucleotide-binding</keyword>
<gene>
    <name evidence="13 16" type="primary">purD</name>
    <name evidence="16" type="ORF">HF964_07845</name>
</gene>
<dbReference type="PANTHER" id="PTHR43472:SF1">
    <property type="entry name" value="PHOSPHORIBOSYLAMINE--GLYCINE LIGASE, CHLOROPLASTIC"/>
    <property type="match status" value="1"/>
</dbReference>
<dbReference type="PROSITE" id="PS50975">
    <property type="entry name" value="ATP_GRASP"/>
    <property type="match status" value="1"/>
</dbReference>
<dbReference type="GO" id="GO:0004637">
    <property type="term" value="F:phosphoribosylamine-glycine ligase activity"/>
    <property type="evidence" value="ECO:0007669"/>
    <property type="project" value="UniProtKB-UniRule"/>
</dbReference>
<dbReference type="InterPro" id="IPR011054">
    <property type="entry name" value="Rudment_hybrid_motif"/>
</dbReference>
<dbReference type="GO" id="GO:0009113">
    <property type="term" value="P:purine nucleobase biosynthetic process"/>
    <property type="evidence" value="ECO:0007669"/>
    <property type="project" value="InterPro"/>
</dbReference>
<evidence type="ECO:0000256" key="7">
    <source>
        <dbReference type="ARBA" id="ARBA00022755"/>
    </source>
</evidence>
<proteinExistence type="inferred from homology"/>
<keyword evidence="17" id="KW-1185">Reference proteome</keyword>
<evidence type="ECO:0000256" key="10">
    <source>
        <dbReference type="ARBA" id="ARBA00038345"/>
    </source>
</evidence>
<dbReference type="Pfam" id="PF01071">
    <property type="entry name" value="GARS_A"/>
    <property type="match status" value="1"/>
</dbReference>
<evidence type="ECO:0000256" key="8">
    <source>
        <dbReference type="ARBA" id="ARBA00022840"/>
    </source>
</evidence>
<dbReference type="EMBL" id="JAAXPN010000009">
    <property type="protein sequence ID" value="NKZ24703.1"/>
    <property type="molecule type" value="Genomic_DNA"/>
</dbReference>
<dbReference type="InterPro" id="IPR020560">
    <property type="entry name" value="PRibGlycinamide_synth_C-dom"/>
</dbReference>
<dbReference type="InterPro" id="IPR020561">
    <property type="entry name" value="PRibGlycinamid_synth_ATP-grasp"/>
</dbReference>
<dbReference type="InterPro" id="IPR013815">
    <property type="entry name" value="ATP_grasp_subdomain_1"/>
</dbReference>
<evidence type="ECO:0000259" key="15">
    <source>
        <dbReference type="PROSITE" id="PS50975"/>
    </source>
</evidence>
<comment type="pathway">
    <text evidence="3 13">Purine metabolism; IMP biosynthesis via de novo pathway; N(1)-(5-phospho-D-ribosyl)glycinamide from 5-phospho-alpha-D-ribose 1-diphosphate: step 2/2.</text>
</comment>
<dbReference type="Proteomes" id="UP000549765">
    <property type="component" value="Unassembled WGS sequence"/>
</dbReference>
<evidence type="ECO:0000256" key="11">
    <source>
        <dbReference type="ARBA" id="ARBA00042242"/>
    </source>
</evidence>
<evidence type="ECO:0000256" key="1">
    <source>
        <dbReference type="ARBA" id="ARBA00001936"/>
    </source>
</evidence>
<evidence type="ECO:0000256" key="9">
    <source>
        <dbReference type="ARBA" id="ARBA00023211"/>
    </source>
</evidence>
<evidence type="ECO:0000313" key="16">
    <source>
        <dbReference type="EMBL" id="NKZ24703.1"/>
    </source>
</evidence>
<dbReference type="InterPro" id="IPR016185">
    <property type="entry name" value="PreATP-grasp_dom_sf"/>
</dbReference>
<dbReference type="InterPro" id="IPR020559">
    <property type="entry name" value="PRibGlycinamide_synth_CS"/>
</dbReference>
<comment type="cofactor">
    <cofactor evidence="2">
        <name>Mg(2+)</name>
        <dbReference type="ChEBI" id="CHEBI:18420"/>
    </cofactor>
</comment>
<evidence type="ECO:0000313" key="17">
    <source>
        <dbReference type="Proteomes" id="UP000549765"/>
    </source>
</evidence>
<dbReference type="GO" id="GO:0046872">
    <property type="term" value="F:metal ion binding"/>
    <property type="evidence" value="ECO:0007669"/>
    <property type="project" value="InterPro"/>
</dbReference>
<sequence length="415" mass="45075">MARVLVIGNGAREHIFAQQLINSPMVEHVFVAPGNPGMLTDNITTIDIAVDAISDLVLFAQKNQIDLTLVGMENSLVAGVVDAFNHAGLKIFGPTRAAAMLEGSKAFTKNLLAKYQIPTAKYAIFTDYQTAKAYVNQQTFPLVLKLDGLAFGKGVTICQDLTTAERFLKNAYAIKKDVQIVIEEFLVGEEFSIFTFVGKNQIITTPIAQDHKRLLDGDKGPNTGGMGAYSPVPHINSMVVETAIETLVKPTIAAMIAEGTPFRGILYTGVILTDSGPKVIEYNVRFGDPEAQVVLPQLKSDFYQLLENLVAGVPVDIRWQTEDIYLGVVLAAPGYPVKPESGHLVPMTVPKPLNIDFASVKMLNGELQTAGGRVATIVGHAKSVFETQQVVYNYLDKLDISLQYRHDIGAKALGK</sequence>
<evidence type="ECO:0000256" key="6">
    <source>
        <dbReference type="ARBA" id="ARBA00022741"/>
    </source>
</evidence>
<evidence type="ECO:0000256" key="2">
    <source>
        <dbReference type="ARBA" id="ARBA00001946"/>
    </source>
</evidence>
<keyword evidence="7 13" id="KW-0658">Purine biosynthesis</keyword>
<evidence type="ECO:0000256" key="12">
    <source>
        <dbReference type="ARBA" id="ARBA00042864"/>
    </source>
</evidence>
<dbReference type="Pfam" id="PF02843">
    <property type="entry name" value="GARS_C"/>
    <property type="match status" value="1"/>
</dbReference>
<dbReference type="RefSeq" id="WP_168722498.1">
    <property type="nucleotide sequence ID" value="NZ_JAAXPN010000009.1"/>
</dbReference>
<comment type="caution">
    <text evidence="16">The sequence shown here is derived from an EMBL/GenBank/DDBJ whole genome shotgun (WGS) entry which is preliminary data.</text>
</comment>
<dbReference type="GO" id="GO:0005524">
    <property type="term" value="F:ATP binding"/>
    <property type="evidence" value="ECO:0007669"/>
    <property type="project" value="UniProtKB-UniRule"/>
</dbReference>
<comment type="cofactor">
    <cofactor evidence="1">
        <name>Mn(2+)</name>
        <dbReference type="ChEBI" id="CHEBI:29035"/>
    </cofactor>
</comment>
<dbReference type="AlphaFoldDB" id="A0A7X6N2W1"/>
<reference evidence="16 17" key="1">
    <citation type="submission" date="2020-04" db="EMBL/GenBank/DDBJ databases">
        <title>MicrobeNet Type strains.</title>
        <authorList>
            <person name="Nicholson A.C."/>
        </authorList>
    </citation>
    <scope>NUCLEOTIDE SEQUENCE [LARGE SCALE GENOMIC DNA]</scope>
    <source>
        <strain evidence="16 17">CCUG 61472</strain>
    </source>
</reference>
<dbReference type="PROSITE" id="PS00184">
    <property type="entry name" value="GARS"/>
    <property type="match status" value="1"/>
</dbReference>
<dbReference type="Gene3D" id="3.30.1490.20">
    <property type="entry name" value="ATP-grasp fold, A domain"/>
    <property type="match status" value="1"/>
</dbReference>
<evidence type="ECO:0000256" key="13">
    <source>
        <dbReference type="HAMAP-Rule" id="MF_00138"/>
    </source>
</evidence>
<dbReference type="EC" id="6.3.4.13" evidence="4 13"/>
<dbReference type="SUPFAM" id="SSF51246">
    <property type="entry name" value="Rudiment single hybrid motif"/>
    <property type="match status" value="1"/>
</dbReference>
<feature type="domain" description="ATP-grasp" evidence="15">
    <location>
        <begin position="109"/>
        <end position="311"/>
    </location>
</feature>
<dbReference type="Gene3D" id="3.30.470.20">
    <property type="entry name" value="ATP-grasp fold, B domain"/>
    <property type="match status" value="1"/>
</dbReference>
<evidence type="ECO:0000256" key="3">
    <source>
        <dbReference type="ARBA" id="ARBA00005174"/>
    </source>
</evidence>
<dbReference type="Gene3D" id="3.90.600.10">
    <property type="entry name" value="Phosphoribosylglycinamide synthetase, C-terminal domain"/>
    <property type="match status" value="1"/>
</dbReference>
<dbReference type="Gene3D" id="3.40.50.20">
    <property type="match status" value="1"/>
</dbReference>
<dbReference type="SMART" id="SM01209">
    <property type="entry name" value="GARS_A"/>
    <property type="match status" value="1"/>
</dbReference>
<evidence type="ECO:0000256" key="14">
    <source>
        <dbReference type="PROSITE-ProRule" id="PRU00409"/>
    </source>
</evidence>
<name>A0A7X6N2W1_9LACO</name>
<dbReference type="InterPro" id="IPR011761">
    <property type="entry name" value="ATP-grasp"/>
</dbReference>
<dbReference type="NCBIfam" id="TIGR00877">
    <property type="entry name" value="purD"/>
    <property type="match status" value="1"/>
</dbReference>
<dbReference type="InterPro" id="IPR000115">
    <property type="entry name" value="PRibGlycinamide_synth"/>
</dbReference>
<keyword evidence="8 14" id="KW-0067">ATP-binding</keyword>
<dbReference type="UniPathway" id="UPA00074">
    <property type="reaction ID" value="UER00125"/>
</dbReference>
<dbReference type="GO" id="GO:0006189">
    <property type="term" value="P:'de novo' IMP biosynthetic process"/>
    <property type="evidence" value="ECO:0007669"/>
    <property type="project" value="UniProtKB-UniRule"/>
</dbReference>
<dbReference type="SUPFAM" id="SSF56059">
    <property type="entry name" value="Glutathione synthetase ATP-binding domain-like"/>
    <property type="match status" value="1"/>
</dbReference>
<dbReference type="InterPro" id="IPR020562">
    <property type="entry name" value="PRibGlycinamide_synth_N"/>
</dbReference>
<evidence type="ECO:0000256" key="4">
    <source>
        <dbReference type="ARBA" id="ARBA00013255"/>
    </source>
</evidence>
<dbReference type="InterPro" id="IPR037123">
    <property type="entry name" value="PRibGlycinamide_synth_C_sf"/>
</dbReference>